<dbReference type="EMBL" id="CATQJL010000112">
    <property type="protein sequence ID" value="CAJ0595576.1"/>
    <property type="molecule type" value="Genomic_DNA"/>
</dbReference>
<feature type="domain" description="C2H2-type" evidence="7">
    <location>
        <begin position="408"/>
        <end position="436"/>
    </location>
</feature>
<evidence type="ECO:0000256" key="2">
    <source>
        <dbReference type="ARBA" id="ARBA00022737"/>
    </source>
</evidence>
<evidence type="ECO:0000256" key="6">
    <source>
        <dbReference type="SAM" id="MobiDB-lite"/>
    </source>
</evidence>
<feature type="domain" description="C2H2-type" evidence="7">
    <location>
        <begin position="101"/>
        <end position="128"/>
    </location>
</feature>
<keyword evidence="2" id="KW-0677">Repeat</keyword>
<feature type="compositionally biased region" description="Polar residues" evidence="6">
    <location>
        <begin position="48"/>
        <end position="62"/>
    </location>
</feature>
<keyword evidence="4" id="KW-0862">Zinc</keyword>
<comment type="caution">
    <text evidence="8">The sequence shown here is derived from an EMBL/GenBank/DDBJ whole genome shotgun (WGS) entry which is preliminary data.</text>
</comment>
<dbReference type="InterPro" id="IPR013087">
    <property type="entry name" value="Znf_C2H2_type"/>
</dbReference>
<dbReference type="InterPro" id="IPR050688">
    <property type="entry name" value="Zinc_finger/UBP_domain"/>
</dbReference>
<dbReference type="Gene3D" id="3.30.160.60">
    <property type="entry name" value="Classic Zinc Finger"/>
    <property type="match status" value="7"/>
</dbReference>
<feature type="region of interest" description="Disordered" evidence="6">
    <location>
        <begin position="234"/>
        <end position="264"/>
    </location>
</feature>
<keyword evidence="9" id="KW-1185">Reference proteome</keyword>
<protein>
    <recommendedName>
        <fullName evidence="7">C2H2-type domain-containing protein</fullName>
    </recommendedName>
</protein>
<dbReference type="InterPro" id="IPR036236">
    <property type="entry name" value="Znf_C2H2_sf"/>
</dbReference>
<feature type="region of interest" description="Disordered" evidence="6">
    <location>
        <begin position="48"/>
        <end position="78"/>
    </location>
</feature>
<evidence type="ECO:0000256" key="5">
    <source>
        <dbReference type="PROSITE-ProRule" id="PRU00042"/>
    </source>
</evidence>
<organism evidence="8 9">
    <name type="scientific">Cylicocyclus nassatus</name>
    <name type="common">Nematode worm</name>
    <dbReference type="NCBI Taxonomy" id="53992"/>
    <lineage>
        <taxon>Eukaryota</taxon>
        <taxon>Metazoa</taxon>
        <taxon>Ecdysozoa</taxon>
        <taxon>Nematoda</taxon>
        <taxon>Chromadorea</taxon>
        <taxon>Rhabditida</taxon>
        <taxon>Rhabditina</taxon>
        <taxon>Rhabditomorpha</taxon>
        <taxon>Strongyloidea</taxon>
        <taxon>Strongylidae</taxon>
        <taxon>Cylicocyclus</taxon>
    </lineage>
</organism>
<sequence>MTTEADNLRRSKRNKFHLDVAAMHLAHPERRRTQPGRLTPSPEILTRRASSLSPATQGSPVSSEPGDDKPRRIRRVPIRNTNYVYDDSDDDECRRGLEGTNLCVKCPARFETRPGLANHFKLHFGEKRKFACELCDFSATTLKSLRFHRRVHDRFGVGPATLTDPHGNGIITVGDVLHCETSLGLSLCANSSPPQLSPPAAFSAGLLRSNTEPAHLSTLTSESDSPTRITRRNAAAAPAPPMTPPPNLVRVTNTDSTTKREVPGKSRKCTKCPYSAKTIARLKIHMIGHQKQCGFQCPFCSFKSESAGFLKRHVDMHGCPSFAWPPTYVGISPRKLASLAGNNQSRCRSSLKLLFLQKALQYASSSNGIAKWSCPMQKCNFSAPLVPQHVLHHIKRHVPLKLRRFLRYTCLKCGVCFPTAGALKTHRVSRHTKKHHPKALQYFMRERVGFHYKRKFAKPKFEIKDESSESNSPQTQTPVQNVLVPAVKAEGFKIEATDLVLQAIPICTNEGTETKPKAFEFCCSLCPYGTTTRSNLLRHEAKHQVKDLFQCPHCSFSGRTLEFIEKHRRLHQSPSTVTTAATTPSSPLVHGQPVVFVPVSTVIPQSLTMSLTNSSSPVIAVSISTNGTGPITVPYSAVAAHLPISLASVIPTIREQQVHSTATPTDNGEQKAKGLTRRSATEPSLRFIGSDGVKRRRCPLCPYTSKFSCDMRSHMEMHTMNARFKCSQCTYSTKRAVSLRSHIGLHTEDNLIRAKSGKSVNVTVQRTLIGVRKGRGLSAFYSCAQCPFVTRICAELWRHARRHLGVSKGFNCSLCSFSSISLEIMEEHQLLHPEGAAFIRQNLNDDEETPTTPVTPVCLELKCDVCPFKTNIYQRMWNHKQKHKKTSKFVCSKCTFSTGSELCLEDHMVVHSEPCSAVDTGPTPSPAPSADVIQKSDSEKSSSPDSQKAQGVVEKSKDQEVPATNGVCTRSDLRKPLSIKVDAVKLMRPTKEVLPVLKRDNRNEERKQCPDCPFVESDELIFKMHREMHGGRTRAYACNLCNYSCFAAEALHWHLSLHLPPLSPASALIQRRRGLGRRSFQTSDPIPLGAKHFSCTQCSFRTISEANFVQHRQQHAQHIQQRLVTQMKRAASEEENKRASKFKRVAKKSDKMHSCVRCSFRCDTSVAYSRHLEMHTQNALIKCRICDYSANTKQIVDFHEQNHHLDQSLTQLRRNAILAPDVVQMEVTSTDEERAKMAGQEFRCKRCNFHTLEISVLAKHFEQCHHDTPADREIAADLRMNLVPANSILTTA</sequence>
<feature type="region of interest" description="Disordered" evidence="6">
    <location>
        <begin position="915"/>
        <end position="964"/>
    </location>
</feature>
<feature type="domain" description="C2H2-type" evidence="7">
    <location>
        <begin position="724"/>
        <end position="751"/>
    </location>
</feature>
<feature type="region of interest" description="Disordered" evidence="6">
    <location>
        <begin position="658"/>
        <end position="681"/>
    </location>
</feature>
<dbReference type="PANTHER" id="PTHR24403:SF67">
    <property type="entry name" value="FI01116P-RELATED"/>
    <property type="match status" value="1"/>
</dbReference>
<feature type="compositionally biased region" description="Polar residues" evidence="6">
    <location>
        <begin position="658"/>
        <end position="667"/>
    </location>
</feature>
<keyword evidence="1" id="KW-0479">Metal-binding</keyword>
<evidence type="ECO:0000256" key="4">
    <source>
        <dbReference type="ARBA" id="ARBA00022833"/>
    </source>
</evidence>
<dbReference type="SMART" id="SM00355">
    <property type="entry name" value="ZnF_C2H2"/>
    <property type="match status" value="20"/>
</dbReference>
<gene>
    <name evidence="8" type="ORF">CYNAS_LOCUS7559</name>
</gene>
<evidence type="ECO:0000313" key="9">
    <source>
        <dbReference type="Proteomes" id="UP001176961"/>
    </source>
</evidence>
<dbReference type="GO" id="GO:0008270">
    <property type="term" value="F:zinc ion binding"/>
    <property type="evidence" value="ECO:0007669"/>
    <property type="project" value="UniProtKB-KW"/>
</dbReference>
<evidence type="ECO:0000313" key="8">
    <source>
        <dbReference type="EMBL" id="CAJ0595576.1"/>
    </source>
</evidence>
<dbReference type="Proteomes" id="UP001176961">
    <property type="component" value="Unassembled WGS sequence"/>
</dbReference>
<dbReference type="PROSITE" id="PS00028">
    <property type="entry name" value="ZINC_FINGER_C2H2_1"/>
    <property type="match status" value="3"/>
</dbReference>
<evidence type="ECO:0000256" key="1">
    <source>
        <dbReference type="ARBA" id="ARBA00022723"/>
    </source>
</evidence>
<dbReference type="GO" id="GO:0005634">
    <property type="term" value="C:nucleus"/>
    <property type="evidence" value="ECO:0007669"/>
    <property type="project" value="TreeGrafter"/>
</dbReference>
<proteinExistence type="predicted"/>
<keyword evidence="3 5" id="KW-0863">Zinc-finger</keyword>
<name>A0AA36GNT5_CYLNA</name>
<accession>A0AA36GNT5</accession>
<evidence type="ECO:0000256" key="3">
    <source>
        <dbReference type="ARBA" id="ARBA00022771"/>
    </source>
</evidence>
<evidence type="ECO:0000259" key="7">
    <source>
        <dbReference type="PROSITE" id="PS50157"/>
    </source>
</evidence>
<feature type="compositionally biased region" description="Pro residues" evidence="6">
    <location>
        <begin position="238"/>
        <end position="247"/>
    </location>
</feature>
<dbReference type="SUPFAM" id="SSF57667">
    <property type="entry name" value="beta-beta-alpha zinc fingers"/>
    <property type="match status" value="4"/>
</dbReference>
<reference evidence="8" key="1">
    <citation type="submission" date="2023-07" db="EMBL/GenBank/DDBJ databases">
        <authorList>
            <consortium name="CYATHOMIX"/>
        </authorList>
    </citation>
    <scope>NUCLEOTIDE SEQUENCE</scope>
    <source>
        <strain evidence="8">N/A</strain>
    </source>
</reference>
<dbReference type="PANTHER" id="PTHR24403">
    <property type="entry name" value="ZINC FINGER PROTEIN"/>
    <property type="match status" value="1"/>
</dbReference>
<dbReference type="PROSITE" id="PS50157">
    <property type="entry name" value="ZINC_FINGER_C2H2_2"/>
    <property type="match status" value="3"/>
</dbReference>
<dbReference type="GO" id="GO:0045944">
    <property type="term" value="P:positive regulation of transcription by RNA polymerase II"/>
    <property type="evidence" value="ECO:0007669"/>
    <property type="project" value="TreeGrafter"/>
</dbReference>